<evidence type="ECO:0000313" key="2">
    <source>
        <dbReference type="Proteomes" id="UP000494161"/>
    </source>
</evidence>
<sequence length="401" mass="40121">MADAADVPADPPAPDAMPAADASLAAWFAISPACDTAPAALASPAGIGAALASASPAPLGISDCAALPAIACAPPISEGVAPPINDGVAEAIADCAMSPALAAAPDARLAPASVAELTALRAIAATSCAGLSAALARDLAWSSMPEALSAALDRPLETALAPLARAAPMPPREEPPLAAVLAAASDAPAALSAWPEAASACFIAAGRCTSSAVTSIGSPTWLEGSAGRAAASLAGPIRLCEAPLTENMPGPLKRMSPPSMTISPPAACKVMRVFARISMLSVVEVMVMSWPASISSMSVCAWIDTGALAAMARRAPSCTNRLVERPEALAKVWRAATWPSAWAVACRFSLACRIALAGVARFSDEGASTSMRAPSMRSTGSVPLRSLALAFTACWPPTLPA</sequence>
<comment type="caution">
    <text evidence="1">The sequence shown here is derived from an EMBL/GenBank/DDBJ whole genome shotgun (WGS) entry which is preliminary data.</text>
</comment>
<organism evidence="1 2">
    <name type="scientific">Achromobacter ruhlandii</name>
    <dbReference type="NCBI Taxonomy" id="72557"/>
    <lineage>
        <taxon>Bacteria</taxon>
        <taxon>Pseudomonadati</taxon>
        <taxon>Pseudomonadota</taxon>
        <taxon>Betaproteobacteria</taxon>
        <taxon>Burkholderiales</taxon>
        <taxon>Alcaligenaceae</taxon>
        <taxon>Achromobacter</taxon>
    </lineage>
</organism>
<evidence type="ECO:0000313" key="1">
    <source>
        <dbReference type="EMBL" id="CAB3960098.1"/>
    </source>
</evidence>
<dbReference type="Proteomes" id="UP000494161">
    <property type="component" value="Unassembled WGS sequence"/>
</dbReference>
<protein>
    <submittedName>
        <fullName evidence="1">Uncharacterized protein</fullName>
    </submittedName>
</protein>
<gene>
    <name evidence="1" type="ORF">LMG7053_06148</name>
</gene>
<proteinExistence type="predicted"/>
<accession>A0ABM8M555</accession>
<name>A0ABM8M555_9BURK</name>
<dbReference type="EMBL" id="CADILJ010000169">
    <property type="protein sequence ID" value="CAB3960098.1"/>
    <property type="molecule type" value="Genomic_DNA"/>
</dbReference>
<keyword evidence="2" id="KW-1185">Reference proteome</keyword>
<reference evidence="1 2" key="1">
    <citation type="submission" date="2020-04" db="EMBL/GenBank/DDBJ databases">
        <authorList>
            <person name="De Canck E."/>
        </authorList>
    </citation>
    <scope>NUCLEOTIDE SEQUENCE [LARGE SCALE GENOMIC DNA]</scope>
    <source>
        <strain evidence="1 2">LMG 7053</strain>
    </source>
</reference>